<dbReference type="InterPro" id="IPR050437">
    <property type="entry name" value="Ribos_protein_bS1-like"/>
</dbReference>
<feature type="domain" description="S1 motif" evidence="2">
    <location>
        <begin position="295"/>
        <end position="357"/>
    </location>
</feature>
<comment type="caution">
    <text evidence="3">The sequence shown here is derived from an EMBL/GenBank/DDBJ whole genome shotgun (WGS) entry which is preliminary data.</text>
</comment>
<dbReference type="GO" id="GO:0006412">
    <property type="term" value="P:translation"/>
    <property type="evidence" value="ECO:0007669"/>
    <property type="project" value="TreeGrafter"/>
</dbReference>
<feature type="region of interest" description="Disordered" evidence="1">
    <location>
        <begin position="1"/>
        <end position="76"/>
    </location>
</feature>
<dbReference type="PROSITE" id="PS50126">
    <property type="entry name" value="S1"/>
    <property type="match status" value="1"/>
</dbReference>
<feature type="compositionally biased region" description="Low complexity" evidence="1">
    <location>
        <begin position="16"/>
        <end position="32"/>
    </location>
</feature>
<feature type="compositionally biased region" description="Basic and acidic residues" evidence="1">
    <location>
        <begin position="270"/>
        <end position="288"/>
    </location>
</feature>
<evidence type="ECO:0000256" key="1">
    <source>
        <dbReference type="SAM" id="MobiDB-lite"/>
    </source>
</evidence>
<feature type="compositionally biased region" description="Basic and acidic residues" evidence="1">
    <location>
        <begin position="66"/>
        <end position="76"/>
    </location>
</feature>
<dbReference type="InterPro" id="IPR012340">
    <property type="entry name" value="NA-bd_OB-fold"/>
</dbReference>
<accession>A0AA36JIZ1</accession>
<evidence type="ECO:0000259" key="2">
    <source>
        <dbReference type="PROSITE" id="PS50126"/>
    </source>
</evidence>
<feature type="region of interest" description="Disordered" evidence="1">
    <location>
        <begin position="241"/>
        <end position="288"/>
    </location>
</feature>
<name>A0AA36JIZ1_9DINO</name>
<proteinExistence type="predicted"/>
<sequence length="363" mass="40467">MEKGASRRRPSRGRPKGPAESARRSSSAPAARPRWEPKVQEPEAKPRRRAASTGRTARRPRPTPTRKMDWGHPQGKKFEELKVDSKVDGVVVNTGDYGVFADIGFEQNVILAIPRRFWRRFRRGDVLEDLQVLSVDLKLRRASVTLQDVEQALIAGRVPLEELQEGNYLNGVVDTKNQYGIFVNIGVDRCHGRLQLPRAIGSRLLRGQVVRDLCIATVDVERKRVRLIVDDVEAAIEDPEMVSLRAMTSDPESSDPKVDPASHPAPPTSKDAEKPKEKLKEKPKEEVREQHLEVGELVDGIVVAINAKGVWVDIGGPQRGLLEVSAELKSEFQRGDSVQGMRVEEVTAEGMPILSMDNPELEV</sequence>
<organism evidence="3 4">
    <name type="scientific">Effrenium voratum</name>
    <dbReference type="NCBI Taxonomy" id="2562239"/>
    <lineage>
        <taxon>Eukaryota</taxon>
        <taxon>Sar</taxon>
        <taxon>Alveolata</taxon>
        <taxon>Dinophyceae</taxon>
        <taxon>Suessiales</taxon>
        <taxon>Symbiodiniaceae</taxon>
        <taxon>Effrenium</taxon>
    </lineage>
</organism>
<feature type="compositionally biased region" description="Basic and acidic residues" evidence="1">
    <location>
        <begin position="33"/>
        <end position="45"/>
    </location>
</feature>
<feature type="compositionally biased region" description="Basic residues" evidence="1">
    <location>
        <begin position="46"/>
        <end position="61"/>
    </location>
</feature>
<dbReference type="SMART" id="SM00316">
    <property type="entry name" value="S1"/>
    <property type="match status" value="3"/>
</dbReference>
<dbReference type="PANTHER" id="PTHR10724">
    <property type="entry name" value="30S RIBOSOMAL PROTEIN S1"/>
    <property type="match status" value="1"/>
</dbReference>
<evidence type="ECO:0000313" key="3">
    <source>
        <dbReference type="EMBL" id="CAJ1405868.1"/>
    </source>
</evidence>
<dbReference type="Proteomes" id="UP001178507">
    <property type="component" value="Unassembled WGS sequence"/>
</dbReference>
<dbReference type="SUPFAM" id="SSF50249">
    <property type="entry name" value="Nucleic acid-binding proteins"/>
    <property type="match status" value="2"/>
</dbReference>
<dbReference type="EMBL" id="CAUJNA010003605">
    <property type="protein sequence ID" value="CAJ1405868.1"/>
    <property type="molecule type" value="Genomic_DNA"/>
</dbReference>
<dbReference type="GO" id="GO:0003735">
    <property type="term" value="F:structural constituent of ribosome"/>
    <property type="evidence" value="ECO:0007669"/>
    <property type="project" value="TreeGrafter"/>
</dbReference>
<keyword evidence="4" id="KW-1185">Reference proteome</keyword>
<feature type="compositionally biased region" description="Basic residues" evidence="1">
    <location>
        <begin position="1"/>
        <end position="15"/>
    </location>
</feature>
<protein>
    <recommendedName>
        <fullName evidence="2">S1 motif domain-containing protein</fullName>
    </recommendedName>
</protein>
<dbReference type="GO" id="GO:0003729">
    <property type="term" value="F:mRNA binding"/>
    <property type="evidence" value="ECO:0007669"/>
    <property type="project" value="TreeGrafter"/>
</dbReference>
<dbReference type="Gene3D" id="2.40.50.140">
    <property type="entry name" value="Nucleic acid-binding proteins"/>
    <property type="match status" value="1"/>
</dbReference>
<dbReference type="InterPro" id="IPR003029">
    <property type="entry name" value="S1_domain"/>
</dbReference>
<gene>
    <name evidence="3" type="ORF">EVOR1521_LOCUS27977</name>
</gene>
<reference evidence="3" key="1">
    <citation type="submission" date="2023-08" db="EMBL/GenBank/DDBJ databases">
        <authorList>
            <person name="Chen Y."/>
            <person name="Shah S."/>
            <person name="Dougan E. K."/>
            <person name="Thang M."/>
            <person name="Chan C."/>
        </authorList>
    </citation>
    <scope>NUCLEOTIDE SEQUENCE</scope>
</reference>
<evidence type="ECO:0000313" key="4">
    <source>
        <dbReference type="Proteomes" id="UP001178507"/>
    </source>
</evidence>
<dbReference type="AlphaFoldDB" id="A0AA36JIZ1"/>